<dbReference type="UniPathway" id="UPA00028">
    <property type="reaction ID" value="UER00004"/>
</dbReference>
<dbReference type="GO" id="GO:0015940">
    <property type="term" value="P:pantothenate biosynthetic process"/>
    <property type="evidence" value="ECO:0007669"/>
    <property type="project" value="UniProtKB-UniPathway"/>
</dbReference>
<feature type="domain" description="Ketopantoate reductase N-terminal" evidence="8">
    <location>
        <begin position="4"/>
        <end position="170"/>
    </location>
</feature>
<evidence type="ECO:0000313" key="10">
    <source>
        <dbReference type="EMBL" id="SEA71928.1"/>
    </source>
</evidence>
<evidence type="ECO:0000256" key="7">
    <source>
        <dbReference type="ARBA" id="ARBA00048793"/>
    </source>
</evidence>
<keyword evidence="11" id="KW-1185">Reference proteome</keyword>
<evidence type="ECO:0000256" key="5">
    <source>
        <dbReference type="ARBA" id="ARBA00023002"/>
    </source>
</evidence>
<dbReference type="Proteomes" id="UP000198773">
    <property type="component" value="Unassembled WGS sequence"/>
</dbReference>
<dbReference type="InterPro" id="IPR013332">
    <property type="entry name" value="KPR_N"/>
</dbReference>
<evidence type="ECO:0000256" key="2">
    <source>
        <dbReference type="ARBA" id="ARBA00013014"/>
    </source>
</evidence>
<proteinExistence type="predicted"/>
<dbReference type="Gene3D" id="1.10.1040.10">
    <property type="entry name" value="N-(1-d-carboxylethyl)-l-norvaline Dehydrogenase, domain 2"/>
    <property type="match status" value="1"/>
</dbReference>
<dbReference type="NCBIfam" id="NF005089">
    <property type="entry name" value="PRK06522.1-4"/>
    <property type="match status" value="1"/>
</dbReference>
<dbReference type="Pfam" id="PF08546">
    <property type="entry name" value="ApbA_C"/>
    <property type="match status" value="1"/>
</dbReference>
<sequence length="327" mass="34931">MRMAIIGAGAIGGWLTALLGQHLAEQVQLSVLARGDTLQAIKQHGLQLTQAGQVHRVRVRASESPAELGEQDLVILAVKAQSLPDVAPAVAELIGQHGKVLVAMNGVPWWFFHGAGAVLAAPLQTVDPSGRISQLIPAERVIGSVIHASCRTTAPAQIEHVMGQSLILGLPDGQITPQLQQLAALLEQAGLKISLSEQIQRDIWYKLWGNMTMNPISALTAASCDQILDDVLVRDFSARVMEEARLIGAAIDCQIEQSTEDRFAVTAKLGAFKTSMLQDAEAGRSLELDALVGSVREIGQRLGIATPWTDALYGLTRLMASNRGLLA</sequence>
<dbReference type="InterPro" id="IPR013328">
    <property type="entry name" value="6PGD_dom2"/>
</dbReference>
<evidence type="ECO:0000256" key="1">
    <source>
        <dbReference type="ARBA" id="ARBA00004994"/>
    </source>
</evidence>
<evidence type="ECO:0000256" key="3">
    <source>
        <dbReference type="ARBA" id="ARBA00019465"/>
    </source>
</evidence>
<protein>
    <recommendedName>
        <fullName evidence="3">2-dehydropantoate 2-reductase</fullName>
        <ecNumber evidence="2">1.1.1.169</ecNumber>
    </recommendedName>
    <alternativeName>
        <fullName evidence="6">Ketopantoate reductase</fullName>
    </alternativeName>
</protein>
<organism evidence="10 11">
    <name type="scientific">Alkalimonas amylolytica</name>
    <dbReference type="NCBI Taxonomy" id="152573"/>
    <lineage>
        <taxon>Bacteria</taxon>
        <taxon>Pseudomonadati</taxon>
        <taxon>Pseudomonadota</taxon>
        <taxon>Gammaproteobacteria</taxon>
        <taxon>Alkalimonas</taxon>
    </lineage>
</organism>
<comment type="catalytic activity">
    <reaction evidence="7">
        <text>(R)-pantoate + NADP(+) = 2-dehydropantoate + NADPH + H(+)</text>
        <dbReference type="Rhea" id="RHEA:16233"/>
        <dbReference type="ChEBI" id="CHEBI:11561"/>
        <dbReference type="ChEBI" id="CHEBI:15378"/>
        <dbReference type="ChEBI" id="CHEBI:15980"/>
        <dbReference type="ChEBI" id="CHEBI:57783"/>
        <dbReference type="ChEBI" id="CHEBI:58349"/>
        <dbReference type="EC" id="1.1.1.169"/>
    </reaction>
</comment>
<dbReference type="FunFam" id="1.10.1040.10:FF:000017">
    <property type="entry name" value="2-dehydropantoate 2-reductase"/>
    <property type="match status" value="1"/>
</dbReference>
<dbReference type="InterPro" id="IPR013752">
    <property type="entry name" value="KPA_reductase"/>
</dbReference>
<keyword evidence="5" id="KW-0560">Oxidoreductase</keyword>
<dbReference type="InterPro" id="IPR051402">
    <property type="entry name" value="KPR-Related"/>
</dbReference>
<dbReference type="PANTHER" id="PTHR21708:SF45">
    <property type="entry name" value="2-DEHYDROPANTOATE 2-REDUCTASE"/>
    <property type="match status" value="1"/>
</dbReference>
<dbReference type="Pfam" id="PF02558">
    <property type="entry name" value="ApbA"/>
    <property type="match status" value="1"/>
</dbReference>
<dbReference type="GO" id="GO:0008677">
    <property type="term" value="F:2-dehydropantoate 2-reductase activity"/>
    <property type="evidence" value="ECO:0007669"/>
    <property type="project" value="UniProtKB-EC"/>
</dbReference>
<dbReference type="SUPFAM" id="SSF48179">
    <property type="entry name" value="6-phosphogluconate dehydrogenase C-terminal domain-like"/>
    <property type="match status" value="1"/>
</dbReference>
<dbReference type="SUPFAM" id="SSF51735">
    <property type="entry name" value="NAD(P)-binding Rossmann-fold domains"/>
    <property type="match status" value="1"/>
</dbReference>
<evidence type="ECO:0000313" key="11">
    <source>
        <dbReference type="Proteomes" id="UP000198773"/>
    </source>
</evidence>
<name>A0A1H4DHA2_ALKAM</name>
<evidence type="ECO:0000256" key="6">
    <source>
        <dbReference type="ARBA" id="ARBA00032024"/>
    </source>
</evidence>
<dbReference type="GO" id="GO:0005737">
    <property type="term" value="C:cytoplasm"/>
    <property type="evidence" value="ECO:0007669"/>
    <property type="project" value="TreeGrafter"/>
</dbReference>
<gene>
    <name evidence="10" type="ORF">SAMN04488051_105246</name>
</gene>
<accession>A0A1H4DHA2</accession>
<comment type="pathway">
    <text evidence="1">Cofactor biosynthesis; (R)-pantothenate biosynthesis; (R)-pantoate from 3-methyl-2-oxobutanoate: step 2/2.</text>
</comment>
<dbReference type="EMBL" id="FNRM01000005">
    <property type="protein sequence ID" value="SEA71928.1"/>
    <property type="molecule type" value="Genomic_DNA"/>
</dbReference>
<evidence type="ECO:0000256" key="4">
    <source>
        <dbReference type="ARBA" id="ARBA00022655"/>
    </source>
</evidence>
<dbReference type="PANTHER" id="PTHR21708">
    <property type="entry name" value="PROBABLE 2-DEHYDROPANTOATE 2-REDUCTASE"/>
    <property type="match status" value="1"/>
</dbReference>
<dbReference type="RefSeq" id="WP_091343069.1">
    <property type="nucleotide sequence ID" value="NZ_FNRM01000005.1"/>
</dbReference>
<dbReference type="STRING" id="152573.SAMN04488051_105246"/>
<keyword evidence="4" id="KW-0566">Pantothenate biosynthesis</keyword>
<evidence type="ECO:0000259" key="8">
    <source>
        <dbReference type="Pfam" id="PF02558"/>
    </source>
</evidence>
<dbReference type="InterPro" id="IPR036291">
    <property type="entry name" value="NAD(P)-bd_dom_sf"/>
</dbReference>
<reference evidence="10 11" key="1">
    <citation type="submission" date="2016-10" db="EMBL/GenBank/DDBJ databases">
        <authorList>
            <person name="de Groot N.N."/>
        </authorList>
    </citation>
    <scope>NUCLEOTIDE SEQUENCE [LARGE SCALE GENOMIC DNA]</scope>
    <source>
        <strain evidence="10 11">CGMCC 1.3430</strain>
    </source>
</reference>
<dbReference type="EC" id="1.1.1.169" evidence="2"/>
<dbReference type="AlphaFoldDB" id="A0A1H4DHA2"/>
<evidence type="ECO:0000259" key="9">
    <source>
        <dbReference type="Pfam" id="PF08546"/>
    </source>
</evidence>
<dbReference type="InterPro" id="IPR008927">
    <property type="entry name" value="6-PGluconate_DH-like_C_sf"/>
</dbReference>
<dbReference type="OrthoDB" id="6530772at2"/>
<feature type="domain" description="Ketopantoate reductase C-terminal" evidence="9">
    <location>
        <begin position="199"/>
        <end position="318"/>
    </location>
</feature>
<dbReference type="Gene3D" id="3.40.50.720">
    <property type="entry name" value="NAD(P)-binding Rossmann-like Domain"/>
    <property type="match status" value="1"/>
</dbReference>